<accession>A0ABD5ECR1</accession>
<keyword evidence="4 7" id="KW-0067">ATP-binding</keyword>
<gene>
    <name evidence="7" type="ORF">RM574_23045</name>
</gene>
<comment type="similarity">
    <text evidence="1">Belongs to the ABC transporter superfamily.</text>
</comment>
<evidence type="ECO:0000256" key="3">
    <source>
        <dbReference type="ARBA" id="ARBA00022741"/>
    </source>
</evidence>
<comment type="caution">
    <text evidence="7">The sequence shown here is derived from an EMBL/GenBank/DDBJ whole genome shotgun (WGS) entry which is preliminary data.</text>
</comment>
<dbReference type="CDD" id="cd03230">
    <property type="entry name" value="ABC_DR_subfamily_A"/>
    <property type="match status" value="1"/>
</dbReference>
<evidence type="ECO:0000259" key="6">
    <source>
        <dbReference type="PROSITE" id="PS50893"/>
    </source>
</evidence>
<feature type="compositionally biased region" description="Low complexity" evidence="5">
    <location>
        <begin position="312"/>
        <end position="344"/>
    </location>
</feature>
<dbReference type="GO" id="GO:0005524">
    <property type="term" value="F:ATP binding"/>
    <property type="evidence" value="ECO:0007669"/>
    <property type="project" value="UniProtKB-KW"/>
</dbReference>
<dbReference type="InterPro" id="IPR003439">
    <property type="entry name" value="ABC_transporter-like_ATP-bd"/>
</dbReference>
<sequence>MIATESLSKRYPKVTALDRLTVEVGPGVTGLVGSNGAGKSTLIKILLGLSPATEGRAAVLGLDVASQGGEIRRRVGYMPEHDCLPPDVSATEFVVHMARMAGLPATAARERTADTLRHVGLYEERYRPMGGYSTGMKQRVKLAQALVHDPELVFLDEPTNGLDPVGRDDMLGLIRRVHADFGISVLVTSHLLGELERTCDHVVVIDGGTLLRSSSTSDFTQTTTTLAVEVTDSDAHPDGTKALREALTAAGVALDKGPAEQGLPGAGHILLLEAAGEQTYDLVRDTVADLGLGLVRMEQRRHHIAEVFRSEAPATTGAPGHGAPALPQPTGSSPSAAAPAGPSPQEVRNR</sequence>
<evidence type="ECO:0000313" key="8">
    <source>
        <dbReference type="Proteomes" id="UP001183607"/>
    </source>
</evidence>
<dbReference type="SMART" id="SM00382">
    <property type="entry name" value="AAA"/>
    <property type="match status" value="1"/>
</dbReference>
<feature type="region of interest" description="Disordered" evidence="5">
    <location>
        <begin position="310"/>
        <end position="350"/>
    </location>
</feature>
<dbReference type="Proteomes" id="UP001183607">
    <property type="component" value="Unassembled WGS sequence"/>
</dbReference>
<name>A0ABD5ECR1_9ACTN</name>
<evidence type="ECO:0000256" key="2">
    <source>
        <dbReference type="ARBA" id="ARBA00022448"/>
    </source>
</evidence>
<proteinExistence type="inferred from homology"/>
<dbReference type="InterPro" id="IPR027417">
    <property type="entry name" value="P-loop_NTPase"/>
</dbReference>
<evidence type="ECO:0000256" key="4">
    <source>
        <dbReference type="ARBA" id="ARBA00022840"/>
    </source>
</evidence>
<keyword evidence="3" id="KW-0547">Nucleotide-binding</keyword>
<dbReference type="PANTHER" id="PTHR43335:SF2">
    <property type="entry name" value="ABC TRANSPORTER, ATP-BINDING PROTEIN"/>
    <property type="match status" value="1"/>
</dbReference>
<protein>
    <submittedName>
        <fullName evidence="7">ABC transporter ATP-binding protein</fullName>
    </submittedName>
</protein>
<evidence type="ECO:0000313" key="7">
    <source>
        <dbReference type="EMBL" id="MDT0418367.1"/>
    </source>
</evidence>
<evidence type="ECO:0000256" key="5">
    <source>
        <dbReference type="SAM" id="MobiDB-lite"/>
    </source>
</evidence>
<dbReference type="PROSITE" id="PS50893">
    <property type="entry name" value="ABC_TRANSPORTER_2"/>
    <property type="match status" value="1"/>
</dbReference>
<dbReference type="RefSeq" id="WP_007824654.1">
    <property type="nucleotide sequence ID" value="NZ_JAVRER010000043.1"/>
</dbReference>
<feature type="domain" description="ABC transporter" evidence="6">
    <location>
        <begin position="2"/>
        <end position="232"/>
    </location>
</feature>
<organism evidence="7 8">
    <name type="scientific">Streptomyces evansiae</name>
    <dbReference type="NCBI Taxonomy" id="3075535"/>
    <lineage>
        <taxon>Bacteria</taxon>
        <taxon>Bacillati</taxon>
        <taxon>Actinomycetota</taxon>
        <taxon>Actinomycetes</taxon>
        <taxon>Kitasatosporales</taxon>
        <taxon>Streptomycetaceae</taxon>
        <taxon>Streptomyces</taxon>
    </lineage>
</organism>
<keyword evidence="2" id="KW-0813">Transport</keyword>
<dbReference type="Gene3D" id="3.40.50.300">
    <property type="entry name" value="P-loop containing nucleotide triphosphate hydrolases"/>
    <property type="match status" value="1"/>
</dbReference>
<evidence type="ECO:0000256" key="1">
    <source>
        <dbReference type="ARBA" id="ARBA00005417"/>
    </source>
</evidence>
<dbReference type="InterPro" id="IPR003593">
    <property type="entry name" value="AAA+_ATPase"/>
</dbReference>
<dbReference type="EMBL" id="JAVRER010000043">
    <property type="protein sequence ID" value="MDT0418367.1"/>
    <property type="molecule type" value="Genomic_DNA"/>
</dbReference>
<dbReference type="SUPFAM" id="SSF52540">
    <property type="entry name" value="P-loop containing nucleoside triphosphate hydrolases"/>
    <property type="match status" value="1"/>
</dbReference>
<dbReference type="PANTHER" id="PTHR43335">
    <property type="entry name" value="ABC TRANSPORTER, ATP-BINDING PROTEIN"/>
    <property type="match status" value="1"/>
</dbReference>
<dbReference type="Pfam" id="PF00005">
    <property type="entry name" value="ABC_tran"/>
    <property type="match status" value="1"/>
</dbReference>
<reference evidence="8" key="1">
    <citation type="submission" date="2023-07" db="EMBL/GenBank/DDBJ databases">
        <title>30 novel species of actinomycetes from the DSMZ collection.</title>
        <authorList>
            <person name="Nouioui I."/>
        </authorList>
    </citation>
    <scope>NUCLEOTIDE SEQUENCE [LARGE SCALE GENOMIC DNA]</scope>
    <source>
        <strain evidence="8">DSM 41982</strain>
    </source>
</reference>
<dbReference type="AlphaFoldDB" id="A0ABD5ECR1"/>